<name>A0A261G6C4_9BIFI</name>
<dbReference type="EMBL" id="MWXA01000005">
    <property type="protein sequence ID" value="OZG66979.1"/>
    <property type="molecule type" value="Genomic_DNA"/>
</dbReference>
<feature type="transmembrane region" description="Helical" evidence="1">
    <location>
        <begin position="331"/>
        <end position="355"/>
    </location>
</feature>
<reference evidence="2 3" key="1">
    <citation type="journal article" date="2017" name="BMC Genomics">
        <title>Comparative genomic and phylogenomic analyses of the Bifidobacteriaceae family.</title>
        <authorList>
            <person name="Lugli G.A."/>
            <person name="Milani C."/>
            <person name="Turroni F."/>
            <person name="Duranti S."/>
            <person name="Mancabelli L."/>
            <person name="Mangifesta M."/>
            <person name="Ferrario C."/>
            <person name="Modesto M."/>
            <person name="Mattarelli P."/>
            <person name="Jiri K."/>
            <person name="van Sinderen D."/>
            <person name="Ventura M."/>
        </authorList>
    </citation>
    <scope>NUCLEOTIDE SEQUENCE [LARGE SCALE GENOMIC DNA]</scope>
    <source>
        <strain evidence="2 3">LMG 28769</strain>
    </source>
</reference>
<dbReference type="GeneID" id="98295718"/>
<dbReference type="Proteomes" id="UP000216451">
    <property type="component" value="Unassembled WGS sequence"/>
</dbReference>
<feature type="transmembrane region" description="Helical" evidence="1">
    <location>
        <begin position="12"/>
        <end position="37"/>
    </location>
</feature>
<protein>
    <submittedName>
        <fullName evidence="2">Uncharacterized protein</fullName>
    </submittedName>
</protein>
<dbReference type="AlphaFoldDB" id="A0A261G6C4"/>
<sequence length="478" mass="51785">MTKRIHIWARGIGIALAAMAIFAVTIVSFISLTLLVISMEEGGANLSDSTVSLTGAIVLLSQGIGFSSGSFTLGVTPLLLSLLLIALIRQLAQRFGTSLLGYCAGLLTWIVLNLLFVQNTSVNLSGSMISHVLRSSLVFSLGYLLADISNWKEVKALTSLYRKYVSGQIRLIIRIGIITWLVVSALFIGMALCTCVYWLVVNHQGMARLFTLLNMGMGSRILTSIASLMWIPNLCMWALAWVTGSNFQIGDAGYFSMWLGKSTDLPPIPAFGMLPDQVSNDVIRTILLTLPMIIGFVVALVVIVHPRSCDAWKIIICKSDEISKKQTIIRLTYPIGALCITATLMVLSFMSFFGVANGPLGKDRLAHVGVNTLEAIRSVAQPTFLGFTLAWILIVVIISFKIGIHIALTNIHRRAEASNELDVESLHDTNSVSESIGDNSRVISSKDYGSTETSMTVLVHAENLGSSGKKADANAKED</sequence>
<dbReference type="InterPro" id="IPR045931">
    <property type="entry name" value="DUF6350"/>
</dbReference>
<dbReference type="OrthoDB" id="3742900at2"/>
<comment type="caution">
    <text evidence="2">The sequence shown here is derived from an EMBL/GenBank/DDBJ whole genome shotgun (WGS) entry which is preliminary data.</text>
</comment>
<feature type="transmembrane region" description="Helical" evidence="1">
    <location>
        <begin position="99"/>
        <end position="117"/>
    </location>
</feature>
<feature type="transmembrane region" description="Helical" evidence="1">
    <location>
        <begin position="384"/>
        <end position="404"/>
    </location>
</feature>
<accession>A0A261G6C4</accession>
<keyword evidence="3" id="KW-1185">Reference proteome</keyword>
<evidence type="ECO:0000256" key="1">
    <source>
        <dbReference type="SAM" id="Phobius"/>
    </source>
</evidence>
<gene>
    <name evidence="2" type="ORF">BAQU_1051</name>
</gene>
<dbReference type="RefSeq" id="WP_094693384.1">
    <property type="nucleotide sequence ID" value="NZ_CALENZ010000022.1"/>
</dbReference>
<evidence type="ECO:0000313" key="3">
    <source>
        <dbReference type="Proteomes" id="UP000216451"/>
    </source>
</evidence>
<organism evidence="2 3">
    <name type="scientific">Bifidobacterium aquikefiri</name>
    <dbReference type="NCBI Taxonomy" id="1653207"/>
    <lineage>
        <taxon>Bacteria</taxon>
        <taxon>Bacillati</taxon>
        <taxon>Actinomycetota</taxon>
        <taxon>Actinomycetes</taxon>
        <taxon>Bifidobacteriales</taxon>
        <taxon>Bifidobacteriaceae</taxon>
        <taxon>Bifidobacterium</taxon>
    </lineage>
</organism>
<dbReference type="Pfam" id="PF19877">
    <property type="entry name" value="DUF6350"/>
    <property type="match status" value="1"/>
</dbReference>
<feature type="transmembrane region" description="Helical" evidence="1">
    <location>
        <begin position="221"/>
        <end position="242"/>
    </location>
</feature>
<proteinExistence type="predicted"/>
<feature type="transmembrane region" description="Helical" evidence="1">
    <location>
        <begin position="57"/>
        <end position="87"/>
    </location>
</feature>
<keyword evidence="1" id="KW-1133">Transmembrane helix</keyword>
<keyword evidence="1" id="KW-0812">Transmembrane</keyword>
<keyword evidence="1" id="KW-0472">Membrane</keyword>
<feature type="transmembrane region" description="Helical" evidence="1">
    <location>
        <begin position="282"/>
        <end position="304"/>
    </location>
</feature>
<feature type="transmembrane region" description="Helical" evidence="1">
    <location>
        <begin position="171"/>
        <end position="200"/>
    </location>
</feature>
<evidence type="ECO:0000313" key="2">
    <source>
        <dbReference type="EMBL" id="OZG66979.1"/>
    </source>
</evidence>